<protein>
    <submittedName>
        <fullName evidence="3">UBN2_3 domain-containing protein</fullName>
    </submittedName>
</protein>
<dbReference type="Pfam" id="PF03732">
    <property type="entry name" value="Retrotrans_gag"/>
    <property type="match status" value="1"/>
</dbReference>
<feature type="domain" description="Retrotransposon gag" evidence="1">
    <location>
        <begin position="87"/>
        <end position="190"/>
    </location>
</feature>
<evidence type="ECO:0000313" key="3">
    <source>
        <dbReference type="EMBL" id="GAV59969.1"/>
    </source>
</evidence>
<evidence type="ECO:0000313" key="4">
    <source>
        <dbReference type="Proteomes" id="UP000187406"/>
    </source>
</evidence>
<name>A0A1Q3AW65_CEPFO</name>
<sequence>FLFLKMMNSLVDFNDPLYLQPSDTPGVNLVNEQLVGTENYGVWSRAMMIALTTKNKLGFVDGSCRKPMEGSQMLHQWERCNAIVLSWIMNTVSKEIFAGIIYSTDAFSVGKDLKERFNKVNGSRIYALHREIVCSTQGNLTISSYYSRMRQLWDEYDSLVTLPSCECQTSKAYIEHDQQQKLLQFFMGLNDIATQMFGVIF</sequence>
<dbReference type="Pfam" id="PF14244">
    <property type="entry name" value="Retrotran_gag_3"/>
    <property type="match status" value="1"/>
</dbReference>
<accession>A0A1Q3AW65</accession>
<feature type="non-terminal residue" evidence="3">
    <location>
        <position position="1"/>
    </location>
</feature>
<comment type="caution">
    <text evidence="3">The sequence shown here is derived from an EMBL/GenBank/DDBJ whole genome shotgun (WGS) entry which is preliminary data.</text>
</comment>
<evidence type="ECO:0000259" key="1">
    <source>
        <dbReference type="Pfam" id="PF03732"/>
    </source>
</evidence>
<dbReference type="InParanoid" id="A0A1Q3AW65"/>
<dbReference type="AlphaFoldDB" id="A0A1Q3AW65"/>
<gene>
    <name evidence="3" type="ORF">CFOL_v3_03500</name>
</gene>
<evidence type="ECO:0000259" key="2">
    <source>
        <dbReference type="Pfam" id="PF14244"/>
    </source>
</evidence>
<dbReference type="PANTHER" id="PTHR37610">
    <property type="entry name" value="CCHC-TYPE DOMAIN-CONTAINING PROTEIN"/>
    <property type="match status" value="1"/>
</dbReference>
<keyword evidence="4" id="KW-1185">Reference proteome</keyword>
<dbReference type="InterPro" id="IPR029472">
    <property type="entry name" value="Copia-like_N"/>
</dbReference>
<organism evidence="3 4">
    <name type="scientific">Cephalotus follicularis</name>
    <name type="common">Albany pitcher plant</name>
    <dbReference type="NCBI Taxonomy" id="3775"/>
    <lineage>
        <taxon>Eukaryota</taxon>
        <taxon>Viridiplantae</taxon>
        <taxon>Streptophyta</taxon>
        <taxon>Embryophyta</taxon>
        <taxon>Tracheophyta</taxon>
        <taxon>Spermatophyta</taxon>
        <taxon>Magnoliopsida</taxon>
        <taxon>eudicotyledons</taxon>
        <taxon>Gunneridae</taxon>
        <taxon>Pentapetalae</taxon>
        <taxon>rosids</taxon>
        <taxon>fabids</taxon>
        <taxon>Oxalidales</taxon>
        <taxon>Cephalotaceae</taxon>
        <taxon>Cephalotus</taxon>
    </lineage>
</organism>
<feature type="domain" description="Retrotransposon Copia-like N-terminal" evidence="2">
    <location>
        <begin position="20"/>
        <end position="67"/>
    </location>
</feature>
<dbReference type="OrthoDB" id="1712054at2759"/>
<proteinExistence type="predicted"/>
<dbReference type="Proteomes" id="UP000187406">
    <property type="component" value="Unassembled WGS sequence"/>
</dbReference>
<dbReference type="InterPro" id="IPR005162">
    <property type="entry name" value="Retrotrans_gag_dom"/>
</dbReference>
<dbReference type="PANTHER" id="PTHR37610:SF78">
    <property type="entry name" value="GAG-POLYPEPTIDE OF LTR COPIA-TYPE-RELATED"/>
    <property type="match status" value="1"/>
</dbReference>
<dbReference type="EMBL" id="BDDD01000132">
    <property type="protein sequence ID" value="GAV59969.1"/>
    <property type="molecule type" value="Genomic_DNA"/>
</dbReference>
<reference evidence="4" key="1">
    <citation type="submission" date="2016-04" db="EMBL/GenBank/DDBJ databases">
        <title>Cephalotus genome sequencing.</title>
        <authorList>
            <person name="Fukushima K."/>
            <person name="Hasebe M."/>
            <person name="Fang X."/>
        </authorList>
    </citation>
    <scope>NUCLEOTIDE SEQUENCE [LARGE SCALE GENOMIC DNA]</scope>
    <source>
        <strain evidence="4">cv. St1</strain>
    </source>
</reference>